<evidence type="ECO:0000256" key="7">
    <source>
        <dbReference type="ARBA" id="ARBA00022984"/>
    </source>
</evidence>
<feature type="domain" description="Mur ligase central" evidence="13">
    <location>
        <begin position="110"/>
        <end position="298"/>
    </location>
</feature>
<dbReference type="PANTHER" id="PTHR43024:SF1">
    <property type="entry name" value="UDP-N-ACETYLMURAMOYL-TRIPEPTIDE--D-ALANYL-D-ALANINE LIGASE"/>
    <property type="match status" value="1"/>
</dbReference>
<evidence type="ECO:0000256" key="9">
    <source>
        <dbReference type="ARBA" id="ARBA00023316"/>
    </source>
</evidence>
<keyword evidence="5 10" id="KW-0067">ATP-binding</keyword>
<evidence type="ECO:0000256" key="8">
    <source>
        <dbReference type="ARBA" id="ARBA00023306"/>
    </source>
</evidence>
<keyword evidence="4 10" id="KW-0547">Nucleotide-binding</keyword>
<gene>
    <name evidence="10" type="primary">murF</name>
    <name evidence="14" type="ORF">CKF48_07540</name>
</gene>
<evidence type="ECO:0000259" key="12">
    <source>
        <dbReference type="Pfam" id="PF02875"/>
    </source>
</evidence>
<evidence type="ECO:0000256" key="5">
    <source>
        <dbReference type="ARBA" id="ARBA00022840"/>
    </source>
</evidence>
<keyword evidence="7 10" id="KW-0573">Peptidoglycan synthesis</keyword>
<evidence type="ECO:0000256" key="11">
    <source>
        <dbReference type="RuleBase" id="RU004136"/>
    </source>
</evidence>
<dbReference type="GO" id="GO:0051301">
    <property type="term" value="P:cell division"/>
    <property type="evidence" value="ECO:0007669"/>
    <property type="project" value="UniProtKB-KW"/>
</dbReference>
<keyword evidence="3 10" id="KW-0132">Cell division</keyword>
<dbReference type="GO" id="GO:0008766">
    <property type="term" value="F:UDP-N-acetylmuramoylalanyl-D-glutamyl-2,6-diaminopimelate-D-alanyl-D-alanine ligase activity"/>
    <property type="evidence" value="ECO:0007669"/>
    <property type="project" value="RHEA"/>
</dbReference>
<proteinExistence type="inferred from homology"/>
<evidence type="ECO:0000259" key="13">
    <source>
        <dbReference type="Pfam" id="PF08245"/>
    </source>
</evidence>
<comment type="catalytic activity">
    <reaction evidence="10 11">
        <text>D-alanyl-D-alanine + UDP-N-acetyl-alpha-D-muramoyl-L-alanyl-gamma-D-glutamyl-meso-2,6-diaminopimelate + ATP = UDP-N-acetyl-alpha-D-muramoyl-L-alanyl-gamma-D-glutamyl-meso-2,6-diaminopimeloyl-D-alanyl-D-alanine + ADP + phosphate + H(+)</text>
        <dbReference type="Rhea" id="RHEA:28374"/>
        <dbReference type="ChEBI" id="CHEBI:15378"/>
        <dbReference type="ChEBI" id="CHEBI:30616"/>
        <dbReference type="ChEBI" id="CHEBI:43474"/>
        <dbReference type="ChEBI" id="CHEBI:57822"/>
        <dbReference type="ChEBI" id="CHEBI:61386"/>
        <dbReference type="ChEBI" id="CHEBI:83905"/>
        <dbReference type="ChEBI" id="CHEBI:456216"/>
        <dbReference type="EC" id="6.3.2.10"/>
    </reaction>
</comment>
<keyword evidence="9 10" id="KW-0961">Cell wall biogenesis/degradation</keyword>
<dbReference type="GO" id="GO:0009252">
    <property type="term" value="P:peptidoglycan biosynthetic process"/>
    <property type="evidence" value="ECO:0007669"/>
    <property type="project" value="UniProtKB-UniRule"/>
</dbReference>
<comment type="function">
    <text evidence="10 11">Involved in cell wall formation. Catalyzes the final step in the synthesis of UDP-N-acetylmuramoyl-pentapeptide, the precursor of murein.</text>
</comment>
<evidence type="ECO:0000256" key="10">
    <source>
        <dbReference type="HAMAP-Rule" id="MF_02019"/>
    </source>
</evidence>
<keyword evidence="2 10" id="KW-0436">Ligase</keyword>
<dbReference type="GO" id="GO:0047480">
    <property type="term" value="F:UDP-N-acetylmuramoyl-tripeptide-D-alanyl-D-alanine ligase activity"/>
    <property type="evidence" value="ECO:0007669"/>
    <property type="project" value="UniProtKB-UniRule"/>
</dbReference>
<dbReference type="Gene3D" id="3.40.1390.10">
    <property type="entry name" value="MurE/MurF, N-terminal domain"/>
    <property type="match status" value="1"/>
</dbReference>
<dbReference type="KEGG" id="bko:CKF48_07540"/>
<evidence type="ECO:0000256" key="3">
    <source>
        <dbReference type="ARBA" id="ARBA00022618"/>
    </source>
</evidence>
<dbReference type="InterPro" id="IPR013221">
    <property type="entry name" value="Mur_ligase_cen"/>
</dbReference>
<dbReference type="NCBIfam" id="TIGR01143">
    <property type="entry name" value="murF"/>
    <property type="match status" value="1"/>
</dbReference>
<dbReference type="AlphaFoldDB" id="A0A248TG54"/>
<dbReference type="GO" id="GO:0071555">
    <property type="term" value="P:cell wall organization"/>
    <property type="evidence" value="ECO:0007669"/>
    <property type="project" value="UniProtKB-KW"/>
</dbReference>
<feature type="binding site" evidence="10">
    <location>
        <begin position="112"/>
        <end position="118"/>
    </location>
    <ligand>
        <name>ATP</name>
        <dbReference type="ChEBI" id="CHEBI:30616"/>
    </ligand>
</feature>
<dbReference type="InterPro" id="IPR004101">
    <property type="entry name" value="Mur_ligase_C"/>
</dbReference>
<name>A0A248TG54_9BACI</name>
<evidence type="ECO:0000256" key="6">
    <source>
        <dbReference type="ARBA" id="ARBA00022960"/>
    </source>
</evidence>
<dbReference type="EMBL" id="CP022983">
    <property type="protein sequence ID" value="ASV67194.1"/>
    <property type="molecule type" value="Genomic_DNA"/>
</dbReference>
<dbReference type="PANTHER" id="PTHR43024">
    <property type="entry name" value="UDP-N-ACETYLMURAMOYL-TRIPEPTIDE--D-ALANYL-D-ALANINE LIGASE"/>
    <property type="match status" value="1"/>
</dbReference>
<dbReference type="Pfam" id="PF02875">
    <property type="entry name" value="Mur_ligase_C"/>
    <property type="match status" value="1"/>
</dbReference>
<dbReference type="InterPro" id="IPR051046">
    <property type="entry name" value="MurCDEF_CellWall_CoF430Synth"/>
</dbReference>
<comment type="subcellular location">
    <subcellularLocation>
        <location evidence="10 11">Cytoplasm</location>
    </subcellularLocation>
</comment>
<dbReference type="GO" id="GO:0005524">
    <property type="term" value="F:ATP binding"/>
    <property type="evidence" value="ECO:0007669"/>
    <property type="project" value="UniProtKB-UniRule"/>
</dbReference>
<evidence type="ECO:0000313" key="15">
    <source>
        <dbReference type="Proteomes" id="UP000215137"/>
    </source>
</evidence>
<accession>A0A248TG54</accession>
<keyword evidence="15" id="KW-1185">Reference proteome</keyword>
<evidence type="ECO:0000256" key="4">
    <source>
        <dbReference type="ARBA" id="ARBA00022741"/>
    </source>
</evidence>
<comment type="similarity">
    <text evidence="10">Belongs to the MurCDEF family. MurF subfamily.</text>
</comment>
<reference evidence="14 15" key="1">
    <citation type="submission" date="2017-08" db="EMBL/GenBank/DDBJ databases">
        <title>Complete Genome Sequence of Bacillus kochii Oregon-R-modENCODE STRAIN BDGP4, isolated from Drosophila melanogaster gut.</title>
        <authorList>
            <person name="Wan K.H."/>
            <person name="Yu C."/>
            <person name="Park S."/>
            <person name="Hammonds A.S."/>
            <person name="Booth B.W."/>
            <person name="Celniker S.E."/>
        </authorList>
    </citation>
    <scope>NUCLEOTIDE SEQUENCE [LARGE SCALE GENOMIC DNA]</scope>
    <source>
        <strain evidence="14 15">BDGP4</strain>
    </source>
</reference>
<keyword evidence="6 10" id="KW-0133">Cell shape</keyword>
<evidence type="ECO:0000256" key="2">
    <source>
        <dbReference type="ARBA" id="ARBA00022598"/>
    </source>
</evidence>
<dbReference type="Gene3D" id="3.40.1190.10">
    <property type="entry name" value="Mur-like, catalytic domain"/>
    <property type="match status" value="1"/>
</dbReference>
<dbReference type="SUPFAM" id="SSF53244">
    <property type="entry name" value="MurD-like peptide ligases, peptide-binding domain"/>
    <property type="match status" value="1"/>
</dbReference>
<dbReference type="EC" id="6.3.2.10" evidence="10 11"/>
<organism evidence="14 15">
    <name type="scientific">Cytobacillus kochii</name>
    <dbReference type="NCBI Taxonomy" id="859143"/>
    <lineage>
        <taxon>Bacteria</taxon>
        <taxon>Bacillati</taxon>
        <taxon>Bacillota</taxon>
        <taxon>Bacilli</taxon>
        <taxon>Bacillales</taxon>
        <taxon>Bacillaceae</taxon>
        <taxon>Cytobacillus</taxon>
    </lineage>
</organism>
<dbReference type="HAMAP" id="MF_02019">
    <property type="entry name" value="MurF"/>
    <property type="match status" value="1"/>
</dbReference>
<comment type="pathway">
    <text evidence="10 11">Cell wall biogenesis; peptidoglycan biosynthesis.</text>
</comment>
<dbReference type="RefSeq" id="WP_095370769.1">
    <property type="nucleotide sequence ID" value="NZ_CP022983.1"/>
</dbReference>
<dbReference type="Proteomes" id="UP000215137">
    <property type="component" value="Chromosome"/>
</dbReference>
<keyword evidence="8 10" id="KW-0131">Cell cycle</keyword>
<evidence type="ECO:0000313" key="14">
    <source>
        <dbReference type="EMBL" id="ASV67194.1"/>
    </source>
</evidence>
<dbReference type="SUPFAM" id="SSF63418">
    <property type="entry name" value="MurE/MurF N-terminal domain"/>
    <property type="match status" value="1"/>
</dbReference>
<feature type="domain" description="Mur ligase C-terminal" evidence="12">
    <location>
        <begin position="320"/>
        <end position="446"/>
    </location>
</feature>
<dbReference type="Gene3D" id="3.90.190.20">
    <property type="entry name" value="Mur ligase, C-terminal domain"/>
    <property type="match status" value="1"/>
</dbReference>
<dbReference type="InterPro" id="IPR035911">
    <property type="entry name" value="MurE/MurF_N"/>
</dbReference>
<dbReference type="OrthoDB" id="9801978at2"/>
<dbReference type="InterPro" id="IPR005863">
    <property type="entry name" value="UDP-N-AcMur_synth"/>
</dbReference>
<dbReference type="SUPFAM" id="SSF53623">
    <property type="entry name" value="MurD-like peptide ligases, catalytic domain"/>
    <property type="match status" value="1"/>
</dbReference>
<protein>
    <recommendedName>
        <fullName evidence="10 11">UDP-N-acetylmuramoyl-tripeptide--D-alanyl-D-alanine ligase</fullName>
        <ecNumber evidence="10 11">6.3.2.10</ecNumber>
    </recommendedName>
    <alternativeName>
        <fullName evidence="10">D-alanyl-D-alanine-adding enzyme</fullName>
    </alternativeName>
</protein>
<dbReference type="GO" id="GO:0008360">
    <property type="term" value="P:regulation of cell shape"/>
    <property type="evidence" value="ECO:0007669"/>
    <property type="project" value="UniProtKB-KW"/>
</dbReference>
<evidence type="ECO:0000256" key="1">
    <source>
        <dbReference type="ARBA" id="ARBA00022490"/>
    </source>
</evidence>
<dbReference type="InterPro" id="IPR036615">
    <property type="entry name" value="Mur_ligase_C_dom_sf"/>
</dbReference>
<dbReference type="InterPro" id="IPR036565">
    <property type="entry name" value="Mur-like_cat_sf"/>
</dbReference>
<keyword evidence="1 10" id="KW-0963">Cytoplasm</keyword>
<dbReference type="Pfam" id="PF08245">
    <property type="entry name" value="Mur_ligase_M"/>
    <property type="match status" value="1"/>
</dbReference>
<dbReference type="GO" id="GO:0005737">
    <property type="term" value="C:cytoplasm"/>
    <property type="evidence" value="ECO:0007669"/>
    <property type="project" value="UniProtKB-SubCell"/>
</dbReference>
<sequence length="458" mass="50811">MIKRSLVEIQDMLNGSGLQEEYADIRVDGVSIDTRTLHKGNLFIPIMRIDDGHNYVNTAFDRGATATLWKKGHKHPPEGVPVIYVDDPLQALQELATAYREQLNMKVVGVTGSNGKTTTKDMIKSILQTTYKVHKTKGNLNSQIGLPLTILDVAEETEVLVLEMGMSEKGQIHRLSTIAQPDVVVITMVGLAHIATLGSEENIANAKLEIIDGLRDGGLFIYYGDDAHLKQALANVDLPMRVKTFGHEVTNNYYYEKVKEYKKYLEFDIAGEQLFKDLKVSIIGKHNVKNTLAAVAVALELGVTPENIIAGLKNLDLTAMRMETIQTKKGYTIINDAWNASPNSVQAAIETVQEMEGYHQKILVLGDMLELGDSAETLHKQMAKAIDPNEIDFVVTYGILASAIAKEAKQMMGEDKVVSPYTKSEIVQFINKIVKKEALILFKGSREMKLEEVVKNLI</sequence>
<dbReference type="UniPathway" id="UPA00219"/>